<dbReference type="InterPro" id="IPR037018">
    <property type="entry name" value="GH65_N"/>
</dbReference>
<keyword evidence="2" id="KW-0328">Glycosyltransferase</keyword>
<dbReference type="InterPro" id="IPR017045">
    <property type="entry name" value="Malt_Pase/Glycosyl_Hdrlase"/>
</dbReference>
<gene>
    <name evidence="8" type="ORF">SAMN02745163_01402</name>
</gene>
<feature type="active site" description="Proton donor" evidence="4">
    <location>
        <position position="480"/>
    </location>
</feature>
<dbReference type="AlphaFoldDB" id="A0A1M6GVL1"/>
<dbReference type="PIRSF" id="PIRSF036289">
    <property type="entry name" value="Glycosyl_hydrolase_malt_phosph"/>
    <property type="match status" value="1"/>
</dbReference>
<evidence type="ECO:0000313" key="8">
    <source>
        <dbReference type="EMBL" id="SHJ14001.1"/>
    </source>
</evidence>
<dbReference type="InterPro" id="IPR005195">
    <property type="entry name" value="Glyco_hydro_65_M"/>
</dbReference>
<dbReference type="PANTHER" id="PTHR11051">
    <property type="entry name" value="GLYCOSYL HYDROLASE-RELATED"/>
    <property type="match status" value="1"/>
</dbReference>
<dbReference type="Gene3D" id="2.70.98.40">
    <property type="entry name" value="Glycoside hydrolase, family 65, N-terminal domain"/>
    <property type="match status" value="1"/>
</dbReference>
<dbReference type="InterPro" id="IPR012341">
    <property type="entry name" value="6hp_glycosidase-like_sf"/>
</dbReference>
<dbReference type="EMBL" id="FQZB01000006">
    <property type="protein sequence ID" value="SHJ14001.1"/>
    <property type="molecule type" value="Genomic_DNA"/>
</dbReference>
<dbReference type="STRING" id="1121302.SAMN02745163_01402"/>
<feature type="domain" description="Glycoside hydrolase family 65 N-terminal" evidence="7">
    <location>
        <begin position="9"/>
        <end position="262"/>
    </location>
</feature>
<feature type="binding site" evidence="5">
    <location>
        <begin position="352"/>
        <end position="353"/>
    </location>
    <ligand>
        <name>substrate</name>
    </ligand>
</feature>
<dbReference type="PANTHER" id="PTHR11051:SF8">
    <property type="entry name" value="PROTEIN-GLUCOSYLGALACTOSYLHYDROXYLYSINE GLUCOSIDASE"/>
    <property type="match status" value="1"/>
</dbReference>
<dbReference type="Pfam" id="PF03632">
    <property type="entry name" value="Glyco_hydro_65m"/>
    <property type="match status" value="1"/>
</dbReference>
<dbReference type="InterPro" id="IPR008928">
    <property type="entry name" value="6-hairpin_glycosidase_sf"/>
</dbReference>
<sequence length="738" mass="86016">MNSNWIINEKSFNIDKNKYYEGAFCQGNGYLNLRASFEEGLSKATQDELYERSFKSVTTEIQKNPISKWGTYIPTIMGNHPALNEVIINLPYFMEFSFRMDGEKLDMDLSNISEYERILDLQDGVLTREFIWTNKADSCKLKFRYNRFPSMEQKHLFVQKIEVEVLEGTSNLEILSGIDGKVTTNGYNHFVDMNTKIISDMISLRCKTDVENYVMELCKLSSDNVNFSIVKGEKDIRYKGIKQIKKGERYSFEKRSIIVTSRDLEEGDLEKRALILIDAADISYESLYRENKEIWNKKWNESDVKIEGNIKDQLAIRFSIYHLLRSNNEEDPRMAICAKGFAGEAYYGRYFWDTEIFLLPFYIYTNPKAAKNLLMYRYNTLQGAKENAKKYNSPGARYPWQSAIRGDEQCSLWEYADNEIHITADIAYGIWHYFKATNDYEFLINYGTEILFETARFWCSRVDKNKFGGYDLLNVMGPDEYSAMTRNNSFTNRMVKLNLEKAIEALEIVKEKDKLAYEKLNCKLNISKDEIEVMNIIASKLKVIVDKEENYIVQSEDFEDYAEIDIDGLWKDKNKPFGFFVTQEKLYRSKCLKQADALALAMLFKREFTEEQILNTYRKYEPITTHDSSLSPVNHAIVAAWIEDKEHLDKFTEYALNLDFNSDLKGAEEGIHIANCGCLWQLIMNGIAGIDTAINEGTVKSSRVKLPKDWTKVEFKLRWQEKTYKVEALKDNVFIKEA</sequence>
<dbReference type="GO" id="GO:0004553">
    <property type="term" value="F:hydrolase activity, hydrolyzing O-glycosyl compounds"/>
    <property type="evidence" value="ECO:0007669"/>
    <property type="project" value="TreeGrafter"/>
</dbReference>
<accession>A0A1M6GVL1</accession>
<evidence type="ECO:0000256" key="1">
    <source>
        <dbReference type="ARBA" id="ARBA00006768"/>
    </source>
</evidence>
<dbReference type="SUPFAM" id="SSF48208">
    <property type="entry name" value="Six-hairpin glycosidases"/>
    <property type="match status" value="1"/>
</dbReference>
<feature type="binding site" evidence="5">
    <location>
        <begin position="593"/>
        <end position="594"/>
    </location>
    <ligand>
        <name>substrate</name>
    </ligand>
</feature>
<dbReference type="GO" id="GO:0005975">
    <property type="term" value="P:carbohydrate metabolic process"/>
    <property type="evidence" value="ECO:0007669"/>
    <property type="project" value="InterPro"/>
</dbReference>
<name>A0A1M6GVL1_9CLOT</name>
<dbReference type="RefSeq" id="WP_072985964.1">
    <property type="nucleotide sequence ID" value="NZ_FQZB01000006.1"/>
</dbReference>
<evidence type="ECO:0000256" key="4">
    <source>
        <dbReference type="PIRSR" id="PIRSR036289-50"/>
    </source>
</evidence>
<reference evidence="8 9" key="1">
    <citation type="submission" date="2016-11" db="EMBL/GenBank/DDBJ databases">
        <authorList>
            <person name="Jaros S."/>
            <person name="Januszkiewicz K."/>
            <person name="Wedrychowicz H."/>
        </authorList>
    </citation>
    <scope>NUCLEOTIDE SEQUENCE [LARGE SCALE GENOMIC DNA]</scope>
    <source>
        <strain evidence="8 9">DSM 21758</strain>
    </source>
</reference>
<evidence type="ECO:0000313" key="9">
    <source>
        <dbReference type="Proteomes" id="UP000184310"/>
    </source>
</evidence>
<comment type="similarity">
    <text evidence="1">Belongs to the glycosyl hydrolase 65 family.</text>
</comment>
<proteinExistence type="inferred from homology"/>
<evidence type="ECO:0000259" key="6">
    <source>
        <dbReference type="Pfam" id="PF03632"/>
    </source>
</evidence>
<evidence type="ECO:0000259" key="7">
    <source>
        <dbReference type="Pfam" id="PF03636"/>
    </source>
</evidence>
<dbReference type="Proteomes" id="UP000184310">
    <property type="component" value="Unassembled WGS sequence"/>
</dbReference>
<dbReference type="SUPFAM" id="SSF74650">
    <property type="entry name" value="Galactose mutarotase-like"/>
    <property type="match status" value="1"/>
</dbReference>
<dbReference type="InterPro" id="IPR005196">
    <property type="entry name" value="Glyco_hydro_65_N"/>
</dbReference>
<dbReference type="GO" id="GO:0030246">
    <property type="term" value="F:carbohydrate binding"/>
    <property type="evidence" value="ECO:0007669"/>
    <property type="project" value="InterPro"/>
</dbReference>
<keyword evidence="3" id="KW-0808">Transferase</keyword>
<evidence type="ECO:0000256" key="3">
    <source>
        <dbReference type="ARBA" id="ARBA00022679"/>
    </source>
</evidence>
<organism evidence="8 9">
    <name type="scientific">Clostridium cavendishii DSM 21758</name>
    <dbReference type="NCBI Taxonomy" id="1121302"/>
    <lineage>
        <taxon>Bacteria</taxon>
        <taxon>Bacillati</taxon>
        <taxon>Bacillota</taxon>
        <taxon>Clostridia</taxon>
        <taxon>Eubacteriales</taxon>
        <taxon>Clostridiaceae</taxon>
        <taxon>Clostridium</taxon>
    </lineage>
</organism>
<dbReference type="Gene3D" id="1.50.10.10">
    <property type="match status" value="1"/>
</dbReference>
<protein>
    <submittedName>
        <fullName evidence="8">Kojibiose phosphorylase</fullName>
    </submittedName>
</protein>
<dbReference type="GO" id="GO:0016757">
    <property type="term" value="F:glycosyltransferase activity"/>
    <property type="evidence" value="ECO:0007669"/>
    <property type="project" value="UniProtKB-KW"/>
</dbReference>
<evidence type="ECO:0000256" key="5">
    <source>
        <dbReference type="PIRSR" id="PIRSR036289-51"/>
    </source>
</evidence>
<feature type="domain" description="Glycoside hydrolase family 65 central catalytic" evidence="6">
    <location>
        <begin position="317"/>
        <end position="681"/>
    </location>
</feature>
<dbReference type="InterPro" id="IPR011013">
    <property type="entry name" value="Gal_mutarotase_sf_dom"/>
</dbReference>
<dbReference type="Pfam" id="PF03636">
    <property type="entry name" value="Glyco_hydro_65N"/>
    <property type="match status" value="1"/>
</dbReference>
<dbReference type="OrthoDB" id="9758855at2"/>
<evidence type="ECO:0000256" key="2">
    <source>
        <dbReference type="ARBA" id="ARBA00022676"/>
    </source>
</evidence>
<keyword evidence="9" id="KW-1185">Reference proteome</keyword>